<dbReference type="SUPFAM" id="SSF55347">
    <property type="entry name" value="Glyceraldehyde-3-phosphate dehydrogenase-like, C-terminal domain"/>
    <property type="match status" value="1"/>
</dbReference>
<evidence type="ECO:0000259" key="1">
    <source>
        <dbReference type="Pfam" id="PF01408"/>
    </source>
</evidence>
<feature type="domain" description="Gfo/Idh/MocA-like oxidoreductase N-terminal" evidence="1">
    <location>
        <begin position="7"/>
        <end position="123"/>
    </location>
</feature>
<evidence type="ECO:0000259" key="2">
    <source>
        <dbReference type="Pfam" id="PF22725"/>
    </source>
</evidence>
<dbReference type="AlphaFoldDB" id="A0A0M7APR8"/>
<dbReference type="InterPro" id="IPR000683">
    <property type="entry name" value="Gfo/Idh/MocA-like_OxRdtase_N"/>
</dbReference>
<dbReference type="GeneID" id="97671952"/>
<dbReference type="SUPFAM" id="SSF51735">
    <property type="entry name" value="NAD(P)-binding Rossmann-fold domains"/>
    <property type="match status" value="1"/>
</dbReference>
<dbReference type="Gene3D" id="3.30.360.10">
    <property type="entry name" value="Dihydrodipicolinate Reductase, domain 2"/>
    <property type="match status" value="1"/>
</dbReference>
<proteinExistence type="predicted"/>
<dbReference type="PANTHER" id="PTHR43377">
    <property type="entry name" value="BILIVERDIN REDUCTASE A"/>
    <property type="match status" value="1"/>
</dbReference>
<dbReference type="Pfam" id="PF22725">
    <property type="entry name" value="GFO_IDH_MocA_C3"/>
    <property type="match status" value="1"/>
</dbReference>
<keyword evidence="4" id="KW-1185">Reference proteome</keyword>
<evidence type="ECO:0000313" key="3">
    <source>
        <dbReference type="EMBL" id="CTQ76240.1"/>
    </source>
</evidence>
<dbReference type="GO" id="GO:0033712">
    <property type="term" value="F:1,5-anhydro-D-fructose reductase (1,5-anhydro-D-mannitol-forming) activity"/>
    <property type="evidence" value="ECO:0007669"/>
    <property type="project" value="UniProtKB-EC"/>
</dbReference>
<organism evidence="3 4">
    <name type="scientific">Roseibium album</name>
    <dbReference type="NCBI Taxonomy" id="311410"/>
    <lineage>
        <taxon>Bacteria</taxon>
        <taxon>Pseudomonadati</taxon>
        <taxon>Pseudomonadota</taxon>
        <taxon>Alphaproteobacteria</taxon>
        <taxon>Hyphomicrobiales</taxon>
        <taxon>Stappiaceae</taxon>
        <taxon>Roseibium</taxon>
    </lineage>
</organism>
<dbReference type="Pfam" id="PF01408">
    <property type="entry name" value="GFO_IDH_MocA"/>
    <property type="match status" value="1"/>
</dbReference>
<dbReference type="EC" id="1.1.1.292" evidence="3"/>
<dbReference type="EMBL" id="CXWC01000013">
    <property type="protein sequence ID" value="CTQ76240.1"/>
    <property type="molecule type" value="Genomic_DNA"/>
</dbReference>
<dbReference type="InterPro" id="IPR036291">
    <property type="entry name" value="NAD(P)-bd_dom_sf"/>
</dbReference>
<dbReference type="PANTHER" id="PTHR43377:SF8">
    <property type="entry name" value="BLR3664 PROTEIN"/>
    <property type="match status" value="1"/>
</dbReference>
<accession>A0A0M7APR8</accession>
<keyword evidence="3" id="KW-0560">Oxidoreductase</keyword>
<dbReference type="STRING" id="311410.LA5095_03387"/>
<gene>
    <name evidence="3" type="primary">afr_5</name>
    <name evidence="3" type="ORF">LA5096_04669</name>
</gene>
<dbReference type="Proteomes" id="UP000049983">
    <property type="component" value="Unassembled WGS sequence"/>
</dbReference>
<dbReference type="InterPro" id="IPR055170">
    <property type="entry name" value="GFO_IDH_MocA-like_dom"/>
</dbReference>
<evidence type="ECO:0000313" key="4">
    <source>
        <dbReference type="Proteomes" id="UP000049983"/>
    </source>
</evidence>
<dbReference type="RefSeq" id="WP_055117051.1">
    <property type="nucleotide sequence ID" value="NZ_CXWA01000004.1"/>
</dbReference>
<dbReference type="InterPro" id="IPR051450">
    <property type="entry name" value="Gfo/Idh/MocA_Oxidoreductases"/>
</dbReference>
<reference evidence="4" key="1">
    <citation type="submission" date="2015-07" db="EMBL/GenBank/DDBJ databases">
        <authorList>
            <person name="Rodrigo-Torres Lidia"/>
            <person name="Arahal R.David."/>
        </authorList>
    </citation>
    <scope>NUCLEOTIDE SEQUENCE [LARGE SCALE GENOMIC DNA]</scope>
    <source>
        <strain evidence="4">CECT 5096</strain>
    </source>
</reference>
<dbReference type="Gene3D" id="3.40.50.720">
    <property type="entry name" value="NAD(P)-binding Rossmann-like Domain"/>
    <property type="match status" value="1"/>
</dbReference>
<protein>
    <submittedName>
        <fullName evidence="3">1,5-anhydro-D-fructose reductase</fullName>
        <ecNumber evidence="3">1.1.1.292</ecNumber>
    </submittedName>
</protein>
<dbReference type="GO" id="GO:0000166">
    <property type="term" value="F:nucleotide binding"/>
    <property type="evidence" value="ECO:0007669"/>
    <property type="project" value="InterPro"/>
</dbReference>
<name>A0A0M7APR8_9HYPH</name>
<feature type="domain" description="GFO/IDH/MocA-like oxidoreductase" evidence="2">
    <location>
        <begin position="131"/>
        <end position="236"/>
    </location>
</feature>
<sequence length="359" mass="38781">MSRNDPIRLVVIGAGLVGQRHARHAFSHQDFDLAWIVDPNEARQEMAQQLECRWAASLEDVPAGDCDAAIIATPNADHLPSGLTCLARNWATLVEKPVAETIASGEKLVSAFEVAGLPLLVGHHRRYHPSFDKANEMISSAALGPLISASLIWAVRKPDSYFKAGAWRRDSDGGPLLINFIHEADLMLGLFGPVDEVQAMVSSHARGSTVEDSAAILVRFASGVIATVMLTDAALSPWSFEGASGENPTIAETGISSWRIGCTAGSFEFPGLRVWTDAQGDEGDWSRPLKDETIETAKVDPLHEQLTHFAQLIRGQVDKPKISGRDGLEALRLVEAVRTAARTGQPYFVDQTLSTSNAV</sequence>